<name>A0A8D0ECJ9_SALMN</name>
<feature type="coiled-coil region" evidence="1">
    <location>
        <begin position="1"/>
        <end position="28"/>
    </location>
</feature>
<dbReference type="GeneTree" id="ENSGT00390000010564"/>
<evidence type="ECO:0000256" key="1">
    <source>
        <dbReference type="SAM" id="Coils"/>
    </source>
</evidence>
<proteinExistence type="predicted"/>
<protein>
    <submittedName>
        <fullName evidence="2">Single-pass membrane protein with coiled-coil domains 1</fullName>
    </submittedName>
</protein>
<reference evidence="2" key="2">
    <citation type="submission" date="2025-09" db="UniProtKB">
        <authorList>
            <consortium name="Ensembl"/>
        </authorList>
    </citation>
    <scope>IDENTIFICATION</scope>
</reference>
<evidence type="ECO:0000313" key="3">
    <source>
        <dbReference type="Proteomes" id="UP000694421"/>
    </source>
</evidence>
<dbReference type="Pfam" id="PF15080">
    <property type="entry name" value="DUF4547"/>
    <property type="match status" value="1"/>
</dbReference>
<organism evidence="2 3">
    <name type="scientific">Salvator merianae</name>
    <name type="common">Argentine black and white tegu</name>
    <name type="synonym">Tupinambis merianae</name>
    <dbReference type="NCBI Taxonomy" id="96440"/>
    <lineage>
        <taxon>Eukaryota</taxon>
        <taxon>Metazoa</taxon>
        <taxon>Chordata</taxon>
        <taxon>Craniata</taxon>
        <taxon>Vertebrata</taxon>
        <taxon>Euteleostomi</taxon>
        <taxon>Lepidosauria</taxon>
        <taxon>Squamata</taxon>
        <taxon>Bifurcata</taxon>
        <taxon>Unidentata</taxon>
        <taxon>Episquamata</taxon>
        <taxon>Laterata</taxon>
        <taxon>Teiioidea</taxon>
        <taxon>Teiidae</taxon>
        <taxon>Salvator</taxon>
    </lineage>
</organism>
<dbReference type="PANTHER" id="PTHR35979">
    <property type="entry name" value="SINGLE-PASS MEMBRANE AND COILED-COIL DOMAIN-CONTAINING PROTEIN 1"/>
    <property type="match status" value="1"/>
</dbReference>
<sequence length="182" mass="21228">LNRMENKLQMIEAQFTVLDSNIQKLSEKLEFHSTTLDHQTQLDEMWTSLLEEKFTSVEINLFYSYICETIHYLHSQVVERLPDLSRALPTLSSVLRQKGKSQRIRLAWESSLEILGLQESDVKALCAFFIKHSYDACYYPANQRQEYASDICSIINKVVKNQLFQHSLLCAVHIVNSRRSKK</sequence>
<keyword evidence="3" id="KW-1185">Reference proteome</keyword>
<dbReference type="OMA" id="FMITNMV"/>
<dbReference type="PANTHER" id="PTHR35979:SF1">
    <property type="entry name" value="SINGLE-PASS MEMBRANE AND COILED-COIL DOMAIN-CONTAINING PROTEIN 1"/>
    <property type="match status" value="1"/>
</dbReference>
<reference evidence="2" key="1">
    <citation type="submission" date="2025-08" db="UniProtKB">
        <authorList>
            <consortium name="Ensembl"/>
        </authorList>
    </citation>
    <scope>IDENTIFICATION</scope>
</reference>
<accession>A0A8D0ECJ9</accession>
<dbReference type="InterPro" id="IPR027875">
    <property type="entry name" value="DUF4547"/>
</dbReference>
<evidence type="ECO:0000313" key="2">
    <source>
        <dbReference type="Ensembl" id="ENSSMRP00000028868.1"/>
    </source>
</evidence>
<keyword evidence="1" id="KW-0175">Coiled coil</keyword>
<dbReference type="Proteomes" id="UP000694421">
    <property type="component" value="Unplaced"/>
</dbReference>
<dbReference type="AlphaFoldDB" id="A0A8D0ECJ9"/>
<dbReference type="Ensembl" id="ENSSMRT00000033672.1">
    <property type="protein sequence ID" value="ENSSMRP00000028868.1"/>
    <property type="gene ID" value="ENSSMRG00000022211.1"/>
</dbReference>